<reference evidence="3" key="1">
    <citation type="journal article" date="2019" name="Int. J. Syst. Evol. Microbiol.">
        <title>The Global Catalogue of Microorganisms (GCM) 10K type strain sequencing project: providing services to taxonomists for standard genome sequencing and annotation.</title>
        <authorList>
            <consortium name="The Broad Institute Genomics Platform"/>
            <consortium name="The Broad Institute Genome Sequencing Center for Infectious Disease"/>
            <person name="Wu L."/>
            <person name="Ma J."/>
        </authorList>
    </citation>
    <scope>NUCLEOTIDE SEQUENCE [LARGE SCALE GENOMIC DNA]</scope>
    <source>
        <strain evidence="3">JCM 18302</strain>
    </source>
</reference>
<sequence>MAECTEWARPVPETALGRLDCAAHSGAREGCDEGLVIVGTRDDHDPRRTDPSRGTMVRSSRRLTRRSPAGRTAMA</sequence>
<evidence type="ECO:0000313" key="3">
    <source>
        <dbReference type="Proteomes" id="UP001500804"/>
    </source>
</evidence>
<protein>
    <submittedName>
        <fullName evidence="2">Uncharacterized protein</fullName>
    </submittedName>
</protein>
<dbReference type="EMBL" id="BAABJO010000045">
    <property type="protein sequence ID" value="GAA5139873.1"/>
    <property type="molecule type" value="Genomic_DNA"/>
</dbReference>
<feature type="region of interest" description="Disordered" evidence="1">
    <location>
        <begin position="39"/>
        <end position="75"/>
    </location>
</feature>
<feature type="compositionally biased region" description="Basic and acidic residues" evidence="1">
    <location>
        <begin position="40"/>
        <end position="51"/>
    </location>
</feature>
<keyword evidence="3" id="KW-1185">Reference proteome</keyword>
<gene>
    <name evidence="2" type="ORF">GCM10023320_76610</name>
</gene>
<proteinExistence type="predicted"/>
<evidence type="ECO:0000313" key="2">
    <source>
        <dbReference type="EMBL" id="GAA5139873.1"/>
    </source>
</evidence>
<comment type="caution">
    <text evidence="2">The sequence shown here is derived from an EMBL/GenBank/DDBJ whole genome shotgun (WGS) entry which is preliminary data.</text>
</comment>
<evidence type="ECO:0000256" key="1">
    <source>
        <dbReference type="SAM" id="MobiDB-lite"/>
    </source>
</evidence>
<dbReference type="Proteomes" id="UP001500804">
    <property type="component" value="Unassembled WGS sequence"/>
</dbReference>
<name>A0ABP9P2V3_9PSEU</name>
<accession>A0ABP9P2V3</accession>
<organism evidence="2 3">
    <name type="scientific">Pseudonocardia adelaidensis</name>
    <dbReference type="NCBI Taxonomy" id="648754"/>
    <lineage>
        <taxon>Bacteria</taxon>
        <taxon>Bacillati</taxon>
        <taxon>Actinomycetota</taxon>
        <taxon>Actinomycetes</taxon>
        <taxon>Pseudonocardiales</taxon>
        <taxon>Pseudonocardiaceae</taxon>
        <taxon>Pseudonocardia</taxon>
    </lineage>
</organism>